<evidence type="ECO:0000259" key="16">
    <source>
        <dbReference type="Pfam" id="PF01488"/>
    </source>
</evidence>
<dbReference type="InterPro" id="IPR036453">
    <property type="entry name" value="GluRdtase_dimer_dom_sf"/>
</dbReference>
<reference evidence="18 19" key="1">
    <citation type="submission" date="2018-11" db="EMBL/GenBank/DDBJ databases">
        <authorList>
            <person name="Ye M.-Q."/>
            <person name="Du Z.-J."/>
        </authorList>
    </citation>
    <scope>NUCLEOTIDE SEQUENCE [LARGE SCALE GENOMIC DNA]</scope>
    <source>
        <strain evidence="18 19">U0105</strain>
    </source>
</reference>
<evidence type="ECO:0000256" key="4">
    <source>
        <dbReference type="ARBA" id="ARBA00022857"/>
    </source>
</evidence>
<organism evidence="18 19">
    <name type="scientific">Alteromonas sediminis</name>
    <dbReference type="NCBI Taxonomy" id="2259342"/>
    <lineage>
        <taxon>Bacteria</taxon>
        <taxon>Pseudomonadati</taxon>
        <taxon>Pseudomonadota</taxon>
        <taxon>Gammaproteobacteria</taxon>
        <taxon>Alteromonadales</taxon>
        <taxon>Alteromonadaceae</taxon>
        <taxon>Alteromonas/Salinimonas group</taxon>
        <taxon>Alteromonas</taxon>
    </lineage>
</organism>
<dbReference type="UniPathway" id="UPA00251">
    <property type="reaction ID" value="UER00316"/>
</dbReference>
<dbReference type="GO" id="GO:0050661">
    <property type="term" value="F:NADP binding"/>
    <property type="evidence" value="ECO:0007669"/>
    <property type="project" value="InterPro"/>
</dbReference>
<evidence type="ECO:0000256" key="12">
    <source>
        <dbReference type="PIRSR" id="PIRSR000445-3"/>
    </source>
</evidence>
<keyword evidence="6 9" id="KW-0627">Porphyrin biosynthesis</keyword>
<keyword evidence="19" id="KW-1185">Reference proteome</keyword>
<dbReference type="PROSITE" id="PS00747">
    <property type="entry name" value="GLUTR"/>
    <property type="match status" value="1"/>
</dbReference>
<evidence type="ECO:0000256" key="11">
    <source>
        <dbReference type="PIRSR" id="PIRSR000445-2"/>
    </source>
</evidence>
<evidence type="ECO:0000256" key="6">
    <source>
        <dbReference type="ARBA" id="ARBA00023244"/>
    </source>
</evidence>
<comment type="pathway">
    <text evidence="1 9 14">Porphyrin-containing compound metabolism; protoporphyrin-IX biosynthesis; 5-aminolevulinate from L-glutamyl-tRNA(Glu): step 1/2.</text>
</comment>
<dbReference type="InterPro" id="IPR015896">
    <property type="entry name" value="4pyrrol_synth_GluRdtase_dimer"/>
</dbReference>
<dbReference type="EC" id="1.2.1.70" evidence="3 9"/>
<dbReference type="InterPro" id="IPR015895">
    <property type="entry name" value="4pyrrol_synth_GluRdtase_N"/>
</dbReference>
<feature type="binding site" evidence="9 11">
    <location>
        <begin position="49"/>
        <end position="52"/>
    </location>
    <ligand>
        <name>substrate</name>
    </ligand>
</feature>
<dbReference type="NCBIfam" id="TIGR01035">
    <property type="entry name" value="hemA"/>
    <property type="match status" value="1"/>
</dbReference>
<dbReference type="Pfam" id="PF01488">
    <property type="entry name" value="Shikimate_DH"/>
    <property type="match status" value="1"/>
</dbReference>
<feature type="domain" description="Glutamyl-tRNA reductase N-terminal" evidence="17">
    <location>
        <begin position="6"/>
        <end position="154"/>
    </location>
</feature>
<evidence type="ECO:0000256" key="3">
    <source>
        <dbReference type="ARBA" id="ARBA00012970"/>
    </source>
</evidence>
<evidence type="ECO:0000256" key="14">
    <source>
        <dbReference type="RuleBase" id="RU000584"/>
    </source>
</evidence>
<evidence type="ECO:0000256" key="9">
    <source>
        <dbReference type="HAMAP-Rule" id="MF_00087"/>
    </source>
</evidence>
<gene>
    <name evidence="9" type="primary">hemA</name>
    <name evidence="18" type="ORF">DRW07_06465</name>
</gene>
<dbReference type="GO" id="GO:0008883">
    <property type="term" value="F:glutamyl-tRNA reductase activity"/>
    <property type="evidence" value="ECO:0007669"/>
    <property type="project" value="UniProtKB-UniRule"/>
</dbReference>
<comment type="miscellaneous">
    <text evidence="9">During catalysis, the active site Cys acts as a nucleophile attacking the alpha-carbonyl group of tRNA-bound glutamate with the formation of a thioester intermediate between enzyme and glutamate, and the concomitant release of tRNA(Glu). The thioester intermediate is finally reduced by direct hydride transfer from NADPH, to form the product GSA.</text>
</comment>
<name>A0A3N5Y358_9ALTE</name>
<dbReference type="Gene3D" id="3.30.460.30">
    <property type="entry name" value="Glutamyl-tRNA reductase, N-terminal domain"/>
    <property type="match status" value="1"/>
</dbReference>
<dbReference type="SUPFAM" id="SSF51735">
    <property type="entry name" value="NAD(P)-binding Rossmann-fold domains"/>
    <property type="match status" value="1"/>
</dbReference>
<feature type="site" description="Important for activity" evidence="9 13">
    <location>
        <position position="97"/>
    </location>
</feature>
<comment type="function">
    <text evidence="9">Catalyzes the NADPH-dependent reduction of glutamyl-tRNA(Glu) to glutamate 1-semialdehyde (GSA).</text>
</comment>
<feature type="domain" description="Quinate/shikimate 5-dehydrogenase/glutamyl-tRNA reductase" evidence="16">
    <location>
        <begin position="169"/>
        <end position="304"/>
    </location>
</feature>
<protein>
    <recommendedName>
        <fullName evidence="8 9">Glutamyl-tRNA reductase</fullName>
        <shortName evidence="9">GluTR</shortName>
        <ecNumber evidence="3 9">1.2.1.70</ecNumber>
    </recommendedName>
</protein>
<sequence>MTFTALGINHKTAPVSLREKVAFTPDSMADALQALRALSGIREAVILSTCNRTELYIHHEGVAQSSLSQWLSTFHKVDSKNIETHLYTEQDEAALSHLIKVASGLDSLVLGEPQILGQVKQAYNVAKQNGAIHRHFDKLFQHVFSAAKKVRSETDIGANAVSVAFAAVQLAKHIFSKLNKLSVLLIGAGETIELVARHLQDAGVTQLTVANRTRERAQNLAEQLSANVITLAQMPEHFHQYDIVISSTASQLPLVGKGVVEDALKKRRNQPVFLVDLAVPRDIESQVNELDNAYLYTVDDLQQIVEANLASREEAAIEAQEIINQQVQSFIQWQNSHEQIDLVKTYREQCLHTQQQFLSRALNQLQEGRDAEEVVKELSHKLSNALMHAPTKLLKDSGLNSMAGVSDKLIAHFELDKSSPVKPDKD</sequence>
<dbReference type="PANTHER" id="PTHR43013:SF1">
    <property type="entry name" value="GLUTAMYL-TRNA REDUCTASE"/>
    <property type="match status" value="1"/>
</dbReference>
<dbReference type="Pfam" id="PF00745">
    <property type="entry name" value="GlutR_dimer"/>
    <property type="match status" value="1"/>
</dbReference>
<dbReference type="FunFam" id="3.30.460.30:FF:000001">
    <property type="entry name" value="Glutamyl-tRNA reductase"/>
    <property type="match status" value="1"/>
</dbReference>
<comment type="domain">
    <text evidence="9">Possesses an unusual extended V-shaped dimeric structure with each monomer consisting of three distinct domains arranged along a curved 'spinal' alpha-helix. The N-terminal catalytic domain specifically recognizes the glutamate moiety of the substrate. The second domain is the NADPH-binding domain, and the third C-terminal domain is responsible for dimerization.</text>
</comment>
<evidence type="ECO:0000313" key="19">
    <source>
        <dbReference type="Proteomes" id="UP000275281"/>
    </source>
</evidence>
<feature type="binding site" evidence="9 11">
    <location>
        <position position="118"/>
    </location>
    <ligand>
        <name>substrate</name>
    </ligand>
</feature>
<feature type="binding site" evidence="9 11">
    <location>
        <begin position="112"/>
        <end position="114"/>
    </location>
    <ligand>
        <name>substrate</name>
    </ligand>
</feature>
<dbReference type="Gene3D" id="3.40.50.720">
    <property type="entry name" value="NAD(P)-binding Rossmann-like Domain"/>
    <property type="match status" value="1"/>
</dbReference>
<dbReference type="RefSeq" id="WP_124027080.1">
    <property type="nucleotide sequence ID" value="NZ_JBHRSN010000015.1"/>
</dbReference>
<dbReference type="SUPFAM" id="SSF69075">
    <property type="entry name" value="Glutamyl tRNA-reductase dimerization domain"/>
    <property type="match status" value="1"/>
</dbReference>
<feature type="domain" description="Tetrapyrrole biosynthesis glutamyl-tRNA reductase dimerisation" evidence="15">
    <location>
        <begin position="318"/>
        <end position="397"/>
    </location>
</feature>
<keyword evidence="5 9" id="KW-0560">Oxidoreductase</keyword>
<dbReference type="CDD" id="cd05213">
    <property type="entry name" value="NAD_bind_Glutamyl_tRNA_reduct"/>
    <property type="match status" value="1"/>
</dbReference>
<comment type="similarity">
    <text evidence="2 9 14">Belongs to the glutamyl-tRNA reductase family.</text>
</comment>
<dbReference type="GO" id="GO:0019353">
    <property type="term" value="P:protoporphyrinogen IX biosynthetic process from glutamate"/>
    <property type="evidence" value="ECO:0007669"/>
    <property type="project" value="TreeGrafter"/>
</dbReference>
<dbReference type="InterPro" id="IPR018214">
    <property type="entry name" value="GluRdtase_CS"/>
</dbReference>
<keyword evidence="4 9" id="KW-0521">NADP</keyword>
<dbReference type="SUPFAM" id="SSF69742">
    <property type="entry name" value="Glutamyl tRNA-reductase catalytic, N-terminal domain"/>
    <property type="match status" value="1"/>
</dbReference>
<feature type="binding site" evidence="9 12">
    <location>
        <begin position="187"/>
        <end position="192"/>
    </location>
    <ligand>
        <name>NADP(+)</name>
        <dbReference type="ChEBI" id="CHEBI:58349"/>
    </ligand>
</feature>
<feature type="active site" description="Nucleophile" evidence="9 10">
    <location>
        <position position="50"/>
    </location>
</feature>
<dbReference type="FunFam" id="3.40.50.720:FF:000031">
    <property type="entry name" value="Glutamyl-tRNA reductase"/>
    <property type="match status" value="1"/>
</dbReference>
<dbReference type="OrthoDB" id="110209at2"/>
<dbReference type="AlphaFoldDB" id="A0A3N5Y358"/>
<dbReference type="InterPro" id="IPR000343">
    <property type="entry name" value="4pyrrol_synth_GluRdtase"/>
</dbReference>
<proteinExistence type="inferred from homology"/>
<comment type="subunit">
    <text evidence="9">Homodimer.</text>
</comment>
<dbReference type="PIRSF" id="PIRSF000445">
    <property type="entry name" value="4pyrrol_synth_GluRdtase"/>
    <property type="match status" value="1"/>
</dbReference>
<comment type="caution">
    <text evidence="18">The sequence shown here is derived from an EMBL/GenBank/DDBJ whole genome shotgun (WGS) entry which is preliminary data.</text>
</comment>
<accession>A0A3N5Y358</accession>
<dbReference type="EMBL" id="RPOK01000002">
    <property type="protein sequence ID" value="RPJ67176.1"/>
    <property type="molecule type" value="Genomic_DNA"/>
</dbReference>
<comment type="catalytic activity">
    <reaction evidence="7 9 14">
        <text>(S)-4-amino-5-oxopentanoate + tRNA(Glu) + NADP(+) = L-glutamyl-tRNA(Glu) + NADPH + H(+)</text>
        <dbReference type="Rhea" id="RHEA:12344"/>
        <dbReference type="Rhea" id="RHEA-COMP:9663"/>
        <dbReference type="Rhea" id="RHEA-COMP:9680"/>
        <dbReference type="ChEBI" id="CHEBI:15378"/>
        <dbReference type="ChEBI" id="CHEBI:57501"/>
        <dbReference type="ChEBI" id="CHEBI:57783"/>
        <dbReference type="ChEBI" id="CHEBI:58349"/>
        <dbReference type="ChEBI" id="CHEBI:78442"/>
        <dbReference type="ChEBI" id="CHEBI:78520"/>
        <dbReference type="EC" id="1.2.1.70"/>
    </reaction>
</comment>
<dbReference type="InterPro" id="IPR036343">
    <property type="entry name" value="GluRdtase_N_sf"/>
</dbReference>
<evidence type="ECO:0000256" key="2">
    <source>
        <dbReference type="ARBA" id="ARBA00005916"/>
    </source>
</evidence>
<dbReference type="InterPro" id="IPR036291">
    <property type="entry name" value="NAD(P)-bd_dom_sf"/>
</dbReference>
<evidence type="ECO:0000259" key="15">
    <source>
        <dbReference type="Pfam" id="PF00745"/>
    </source>
</evidence>
<evidence type="ECO:0000256" key="1">
    <source>
        <dbReference type="ARBA" id="ARBA00005059"/>
    </source>
</evidence>
<evidence type="ECO:0000256" key="5">
    <source>
        <dbReference type="ARBA" id="ARBA00023002"/>
    </source>
</evidence>
<dbReference type="InterPro" id="IPR006151">
    <property type="entry name" value="Shikm_DH/Glu-tRNA_Rdtase"/>
</dbReference>
<evidence type="ECO:0000256" key="7">
    <source>
        <dbReference type="ARBA" id="ARBA00047464"/>
    </source>
</evidence>
<evidence type="ECO:0000256" key="8">
    <source>
        <dbReference type="ARBA" id="ARBA00068659"/>
    </source>
</evidence>
<dbReference type="Pfam" id="PF05201">
    <property type="entry name" value="GlutR_N"/>
    <property type="match status" value="1"/>
</dbReference>
<evidence type="ECO:0000256" key="13">
    <source>
        <dbReference type="PIRSR" id="PIRSR000445-4"/>
    </source>
</evidence>
<dbReference type="PANTHER" id="PTHR43013">
    <property type="entry name" value="GLUTAMYL-TRNA REDUCTASE"/>
    <property type="match status" value="1"/>
</dbReference>
<evidence type="ECO:0000313" key="18">
    <source>
        <dbReference type="EMBL" id="RPJ67176.1"/>
    </source>
</evidence>
<evidence type="ECO:0000256" key="10">
    <source>
        <dbReference type="PIRSR" id="PIRSR000445-1"/>
    </source>
</evidence>
<feature type="binding site" evidence="9 11">
    <location>
        <position position="107"/>
    </location>
    <ligand>
        <name>substrate</name>
    </ligand>
</feature>
<dbReference type="HAMAP" id="MF_00087">
    <property type="entry name" value="Glu_tRNA_reductase"/>
    <property type="match status" value="1"/>
</dbReference>
<dbReference type="Proteomes" id="UP000275281">
    <property type="component" value="Unassembled WGS sequence"/>
</dbReference>
<evidence type="ECO:0000259" key="17">
    <source>
        <dbReference type="Pfam" id="PF05201"/>
    </source>
</evidence>